<reference evidence="3" key="1">
    <citation type="submission" date="2019-04" db="EMBL/GenBank/DDBJ databases">
        <authorList>
            <person name="Morozova V.V."/>
            <person name="Tikunov A.Y."/>
            <person name="Fofanov M.V."/>
            <person name="Tikunova N.V."/>
        </authorList>
    </citation>
    <scope>NUCLEOTIDE SEQUENCE [LARGE SCALE GENOMIC DNA]</scope>
</reference>
<gene>
    <name evidence="2" type="ORF">RP180_27</name>
</gene>
<keyword evidence="3" id="KW-1185">Reference proteome</keyword>
<dbReference type="EMBL" id="MK737937">
    <property type="protein sequence ID" value="QBZ71282.1"/>
    <property type="molecule type" value="Genomic_DNA"/>
</dbReference>
<evidence type="ECO:0000313" key="2">
    <source>
        <dbReference type="EMBL" id="QBZ71282.1"/>
    </source>
</evidence>
<evidence type="ECO:0000313" key="3">
    <source>
        <dbReference type="Proteomes" id="UP000296988"/>
    </source>
</evidence>
<sequence length="172" mass="19785">MRRPCSVRVADVDARKRRVHRRDRNAYAQPTADRNPDGTRRNTAVAWGTFDMSITAYTGLPYDFRRYNCWHHVRRVRGDVGLSTPAFDVTSPTAIDAAFDAGHSNPKGLERAASPQNYDAVLLGSYHRGRVVWHAGVYYDGMVSHCELASRQVRLDRLDDLRDTYQEIEFWR</sequence>
<name>A0A4D6DYC4_9CAUD</name>
<dbReference type="Proteomes" id="UP000296988">
    <property type="component" value="Segment"/>
</dbReference>
<organism evidence="2 3">
    <name type="scientific">Raoultella phage RP180</name>
    <dbReference type="NCBI Taxonomy" id="2565500"/>
    <lineage>
        <taxon>Viruses</taxon>
        <taxon>Duplodnaviria</taxon>
        <taxon>Heunggongvirae</taxon>
        <taxon>Uroviricota</taxon>
        <taxon>Caudoviricetes</taxon>
        <taxon>Sarkviridae</taxon>
        <taxon>Guernseyvirinae</taxon>
        <taxon>Kagunavirus</taxon>
        <taxon>Kagunavirus RP180</taxon>
    </lineage>
</organism>
<feature type="region of interest" description="Disordered" evidence="1">
    <location>
        <begin position="14"/>
        <end position="41"/>
    </location>
</feature>
<evidence type="ECO:0000256" key="1">
    <source>
        <dbReference type="SAM" id="MobiDB-lite"/>
    </source>
</evidence>
<accession>A0A4D6DYC4</accession>
<protein>
    <submittedName>
        <fullName evidence="2">Uncharacterized protein</fullName>
    </submittedName>
</protein>
<proteinExistence type="predicted"/>